<proteinExistence type="predicted"/>
<feature type="domain" description="Glycosyltransferase subfamily 4-like N-terminal" evidence="2">
    <location>
        <begin position="14"/>
        <end position="143"/>
    </location>
</feature>
<accession>A0A1G8Z1K9</accession>
<reference evidence="4" key="1">
    <citation type="submission" date="2016-10" db="EMBL/GenBank/DDBJ databases">
        <authorList>
            <person name="Varghese N."/>
            <person name="Submissions S."/>
        </authorList>
    </citation>
    <scope>NUCLEOTIDE SEQUENCE [LARGE SCALE GENOMIC DNA]</scope>
    <source>
        <strain evidence="4">DSM 23317</strain>
    </source>
</reference>
<evidence type="ECO:0000313" key="3">
    <source>
        <dbReference type="EMBL" id="SDK08524.1"/>
    </source>
</evidence>
<dbReference type="SUPFAM" id="SSF53756">
    <property type="entry name" value="UDP-Glycosyltransferase/glycogen phosphorylase"/>
    <property type="match status" value="1"/>
</dbReference>
<dbReference type="Gene3D" id="3.40.50.2000">
    <property type="entry name" value="Glycogen Phosphorylase B"/>
    <property type="match status" value="2"/>
</dbReference>
<dbReference type="EMBL" id="FNEM01000018">
    <property type="protein sequence ID" value="SDK08524.1"/>
    <property type="molecule type" value="Genomic_DNA"/>
</dbReference>
<dbReference type="AlphaFoldDB" id="A0A1G8Z1K9"/>
<dbReference type="InterPro" id="IPR028098">
    <property type="entry name" value="Glyco_trans_4-like_N"/>
</dbReference>
<organism evidence="3 4">
    <name type="scientific">Ferrimonas sediminum</name>
    <dbReference type="NCBI Taxonomy" id="718193"/>
    <lineage>
        <taxon>Bacteria</taxon>
        <taxon>Pseudomonadati</taxon>
        <taxon>Pseudomonadota</taxon>
        <taxon>Gammaproteobacteria</taxon>
        <taxon>Alteromonadales</taxon>
        <taxon>Ferrimonadaceae</taxon>
        <taxon>Ferrimonas</taxon>
    </lineage>
</organism>
<evidence type="ECO:0000313" key="4">
    <source>
        <dbReference type="Proteomes" id="UP000199527"/>
    </source>
</evidence>
<dbReference type="Proteomes" id="UP000199527">
    <property type="component" value="Unassembled WGS sequence"/>
</dbReference>
<evidence type="ECO:0000259" key="1">
    <source>
        <dbReference type="Pfam" id="PF00534"/>
    </source>
</evidence>
<dbReference type="InterPro" id="IPR001296">
    <property type="entry name" value="Glyco_trans_1"/>
</dbReference>
<keyword evidence="3" id="KW-0328">Glycosyltransferase</keyword>
<feature type="domain" description="Glycosyl transferase family 1" evidence="1">
    <location>
        <begin position="191"/>
        <end position="350"/>
    </location>
</feature>
<dbReference type="OrthoDB" id="9787293at2"/>
<dbReference type="Pfam" id="PF13439">
    <property type="entry name" value="Glyco_transf_4"/>
    <property type="match status" value="1"/>
</dbReference>
<evidence type="ECO:0000259" key="2">
    <source>
        <dbReference type="Pfam" id="PF13439"/>
    </source>
</evidence>
<dbReference type="Pfam" id="PF00534">
    <property type="entry name" value="Glycos_transf_1"/>
    <property type="match status" value="1"/>
</dbReference>
<dbReference type="PANTHER" id="PTHR45947:SF3">
    <property type="entry name" value="SULFOQUINOVOSYL TRANSFERASE SQD2"/>
    <property type="match status" value="1"/>
</dbReference>
<gene>
    <name evidence="3" type="ORF">SAMN04488540_11893</name>
</gene>
<dbReference type="GO" id="GO:0016757">
    <property type="term" value="F:glycosyltransferase activity"/>
    <property type="evidence" value="ECO:0007669"/>
    <property type="project" value="UniProtKB-KW"/>
</dbReference>
<protein>
    <submittedName>
        <fullName evidence="3">Rhamnosyl/mannosyltransferase</fullName>
    </submittedName>
</protein>
<sequence>MKVLHLGKYYPPVFGGIENVNYELVEALNEAGVETDVIALNNSNKTVVENVNGYTVHRQSSIFKVASTSVSFSYIRKLISLRNEYDVISVHCPNPIAFLAIFFARPNCKLVLHWHSDVIKQKVLGWFFKPLQNWIVNKSDVVLGATDAHIEGSDISHHFINKSKKLTYIFQKESLSKSIDFAKLQSLKSQFEGKKIIFSVGRLVYYKGFDVLIESMSYVDDKDIILVIAGKGELDSKLRNKVSDLNLMDRVFFAGGVSQSELAAYYELCDVFCLPSVHRSEMFGIVQLEAMSFGKPVISTKLDRSGVPLVNVDGSTGKTVEPFNSQELALAITNTLTDVDFYERCSKNALQHLENFERKKVVKDLITIYDNI</sequence>
<dbReference type="PANTHER" id="PTHR45947">
    <property type="entry name" value="SULFOQUINOVOSYL TRANSFERASE SQD2"/>
    <property type="match status" value="1"/>
</dbReference>
<name>A0A1G8Z1K9_9GAMM</name>
<dbReference type="RefSeq" id="WP_090367570.1">
    <property type="nucleotide sequence ID" value="NZ_FNEM01000018.1"/>
</dbReference>
<dbReference type="InterPro" id="IPR050194">
    <property type="entry name" value="Glycosyltransferase_grp1"/>
</dbReference>
<keyword evidence="3" id="KW-0808">Transferase</keyword>
<keyword evidence="4" id="KW-1185">Reference proteome</keyword>